<comment type="subcellular location">
    <subcellularLocation>
        <location evidence="1">Cell membrane</location>
        <topology evidence="1">Peripheral membrane protein</topology>
    </subcellularLocation>
    <subcellularLocation>
        <location evidence="2">Endoplasmic reticulum membrane</location>
        <topology evidence="2">Multi-pass membrane protein</topology>
    </subcellularLocation>
</comment>
<keyword evidence="12" id="KW-0445">Lipid transport</keyword>
<proteinExistence type="inferred from homology"/>
<evidence type="ECO:0000313" key="18">
    <source>
        <dbReference type="Ensembl" id="ENSMGAP00000026923.1"/>
    </source>
</evidence>
<comment type="similarity">
    <text evidence="3">Belongs to the extended synaptotagmin family.</text>
</comment>
<keyword evidence="11" id="KW-1133">Transmembrane helix</keyword>
<reference evidence="18" key="2">
    <citation type="submission" date="2025-08" db="UniProtKB">
        <authorList>
            <consortium name="Ensembl"/>
        </authorList>
    </citation>
    <scope>IDENTIFICATION</scope>
</reference>
<dbReference type="Pfam" id="PF00168">
    <property type="entry name" value="C2"/>
    <property type="match status" value="3"/>
</dbReference>
<dbReference type="SUPFAM" id="SSF49562">
    <property type="entry name" value="C2 domain (Calcium/lipid-binding domain, CaLB)"/>
    <property type="match status" value="3"/>
</dbReference>
<feature type="domain" description="C2" evidence="16">
    <location>
        <begin position="281"/>
        <end position="417"/>
    </location>
</feature>
<evidence type="ECO:0000256" key="6">
    <source>
        <dbReference type="ARBA" id="ARBA00022692"/>
    </source>
</evidence>
<keyword evidence="19" id="KW-1185">Reference proteome</keyword>
<evidence type="ECO:0000256" key="15">
    <source>
        <dbReference type="SAM" id="MobiDB-lite"/>
    </source>
</evidence>
<evidence type="ECO:0000256" key="4">
    <source>
        <dbReference type="ARBA" id="ARBA00022448"/>
    </source>
</evidence>
<keyword evidence="10" id="KW-0106">Calcium</keyword>
<feature type="compositionally biased region" description="Basic and acidic residues" evidence="15">
    <location>
        <begin position="438"/>
        <end position="447"/>
    </location>
</feature>
<dbReference type="Bgee" id="ENSMGAG00000005205">
    <property type="expression patterns" value="Expressed in gizzard and 17 other cell types or tissues"/>
</dbReference>
<dbReference type="PROSITE" id="PS50004">
    <property type="entry name" value="C2"/>
    <property type="match status" value="3"/>
</dbReference>
<dbReference type="PANTHER" id="PTHR45761">
    <property type="entry name" value="EXTENDED SYNAPTOTAGMIN-LIKE PROTEIN 2, ISOFORM C"/>
    <property type="match status" value="1"/>
</dbReference>
<evidence type="ECO:0000256" key="10">
    <source>
        <dbReference type="ARBA" id="ARBA00022837"/>
    </source>
</evidence>
<feature type="domain" description="SMP-LTD" evidence="17">
    <location>
        <begin position="1"/>
        <end position="144"/>
    </location>
</feature>
<evidence type="ECO:0000259" key="17">
    <source>
        <dbReference type="PROSITE" id="PS51847"/>
    </source>
</evidence>
<dbReference type="Gene3D" id="2.60.40.150">
    <property type="entry name" value="C2 domain"/>
    <property type="match status" value="3"/>
</dbReference>
<evidence type="ECO:0000256" key="8">
    <source>
        <dbReference type="ARBA" id="ARBA00022737"/>
    </source>
</evidence>
<dbReference type="Ensembl" id="ENSMGAT00000036063.1">
    <property type="protein sequence ID" value="ENSMGAP00000026923.1"/>
    <property type="gene ID" value="ENSMGAG00000005205.3"/>
</dbReference>
<dbReference type="InterPro" id="IPR039010">
    <property type="entry name" value="Synaptotagmin_SMP"/>
</dbReference>
<accession>A0A803Y576</accession>
<dbReference type="FunFam" id="2.60.40.150:FF:000025">
    <property type="entry name" value="Extended synaptotagmin 2"/>
    <property type="match status" value="1"/>
</dbReference>
<evidence type="ECO:0000256" key="1">
    <source>
        <dbReference type="ARBA" id="ARBA00004202"/>
    </source>
</evidence>
<dbReference type="Proteomes" id="UP000001645">
    <property type="component" value="Chromosome 6"/>
</dbReference>
<evidence type="ECO:0000313" key="19">
    <source>
        <dbReference type="Proteomes" id="UP000001645"/>
    </source>
</evidence>
<dbReference type="GeneTree" id="ENSGT00940000156086"/>
<evidence type="ECO:0000259" key="16">
    <source>
        <dbReference type="PROSITE" id="PS50004"/>
    </source>
</evidence>
<dbReference type="SMART" id="SM00239">
    <property type="entry name" value="C2"/>
    <property type="match status" value="3"/>
</dbReference>
<evidence type="ECO:0000256" key="12">
    <source>
        <dbReference type="ARBA" id="ARBA00023055"/>
    </source>
</evidence>
<evidence type="ECO:0000256" key="7">
    <source>
        <dbReference type="ARBA" id="ARBA00022723"/>
    </source>
</evidence>
<keyword evidence="5" id="KW-1003">Cell membrane</keyword>
<feature type="compositionally biased region" description="Polar residues" evidence="15">
    <location>
        <begin position="450"/>
        <end position="462"/>
    </location>
</feature>
<evidence type="ECO:0000256" key="9">
    <source>
        <dbReference type="ARBA" id="ARBA00022824"/>
    </source>
</evidence>
<sequence length="655" mass="73562">MSNLVSSHIIRFSVFFFFQPLRINGVKVYTENVDKRQIILDLQISFVGNCEIDLEIKRYFCRAGVKSIQIHGTMRVILEPLIGDMPLIGALSLFFLRKPLLEINWTGLTNLLDVPGLNGLSDTIILDIISNYLVLPNRITVPLVSEVQIAQLRFPIPKGVVRIHFIEAQDLEGKDTYLKGIVKGKSDPYGIIRVGNQIFQSKVIKENLNPKWNEVYEVINKNVLLSTVMCLFGVQLFHITLLNFQWFTLDEVSKGKLHLKLEWLTLMPTAENLDKVLTSIRADKDQANDGLSSALLILYLDSARNLPHNPLEFNPDGLKKSAVQKALKSGKKLNSNPNPLVLLSVGHKAQESKIRYKTNEPVWEENFTFFVHNPKRQDLEVEVLSLEKQARSPDHQHSAQVKRPSVSKDARKSSFKPQVPVSPPLDSSKHAPASPATDSDKKTDVAEKSQPPNASPQWPTDLSRSSSSLHASNFNYSPSHLSVKEPTPSIASDISLPIATQELRQRLRQLENGTTLGQSPLGQIQLTIRHSSQRNKLIVVVHSCRNLIAFSEEGSDPYVRMYLLPDKRRSGRRKTHVSKKTLNPVFDQIFDFSVSLPEVQRRTLDVAVKNSGGFLSKDKGLLGKVLIPLASEELAKGWTQWYDLTEDGTRPHGAS</sequence>
<dbReference type="GO" id="GO:0031210">
    <property type="term" value="F:phosphatidylcholine binding"/>
    <property type="evidence" value="ECO:0007669"/>
    <property type="project" value="TreeGrafter"/>
</dbReference>
<dbReference type="GO" id="GO:0005509">
    <property type="term" value="F:calcium ion binding"/>
    <property type="evidence" value="ECO:0007669"/>
    <property type="project" value="TreeGrafter"/>
</dbReference>
<dbReference type="CDD" id="cd04030">
    <property type="entry name" value="C2C_KIAA1228"/>
    <property type="match status" value="1"/>
</dbReference>
<evidence type="ECO:0000256" key="13">
    <source>
        <dbReference type="ARBA" id="ARBA00023121"/>
    </source>
</evidence>
<feature type="region of interest" description="Disordered" evidence="15">
    <location>
        <begin position="388"/>
        <end position="471"/>
    </location>
</feature>
<evidence type="ECO:0000256" key="2">
    <source>
        <dbReference type="ARBA" id="ARBA00004477"/>
    </source>
</evidence>
<keyword evidence="4" id="KW-0813">Transport</keyword>
<protein>
    <submittedName>
        <fullName evidence="18">Extended synaptotagmin 2</fullName>
    </submittedName>
</protein>
<dbReference type="AlphaFoldDB" id="A0A803Y576"/>
<dbReference type="InterPro" id="IPR000008">
    <property type="entry name" value="C2_dom"/>
</dbReference>
<keyword evidence="9" id="KW-0256">Endoplasmic reticulum</keyword>
<dbReference type="OrthoDB" id="1029639at2759"/>
<keyword evidence="14" id="KW-0472">Membrane</keyword>
<dbReference type="GO" id="GO:0005544">
    <property type="term" value="F:calcium-dependent phospholipid binding"/>
    <property type="evidence" value="ECO:0007669"/>
    <property type="project" value="TreeGrafter"/>
</dbReference>
<keyword evidence="7" id="KW-0479">Metal-binding</keyword>
<dbReference type="FunFam" id="2.60.40.150:FF:000078">
    <property type="entry name" value="Extended synaptotagmin 2"/>
    <property type="match status" value="1"/>
</dbReference>
<keyword evidence="6" id="KW-0812">Transmembrane</keyword>
<dbReference type="GO" id="GO:0008429">
    <property type="term" value="F:phosphatidylethanolamine binding"/>
    <property type="evidence" value="ECO:0007669"/>
    <property type="project" value="TreeGrafter"/>
</dbReference>
<keyword evidence="8" id="KW-0677">Repeat</keyword>
<evidence type="ECO:0000256" key="5">
    <source>
        <dbReference type="ARBA" id="ARBA00022475"/>
    </source>
</evidence>
<dbReference type="GO" id="GO:0035091">
    <property type="term" value="F:phosphatidylinositol binding"/>
    <property type="evidence" value="ECO:0007669"/>
    <property type="project" value="TreeGrafter"/>
</dbReference>
<evidence type="ECO:0000256" key="14">
    <source>
        <dbReference type="ARBA" id="ARBA00023136"/>
    </source>
</evidence>
<keyword evidence="13" id="KW-0446">Lipid-binding</keyword>
<dbReference type="PROSITE" id="PS51847">
    <property type="entry name" value="SMP"/>
    <property type="match status" value="1"/>
</dbReference>
<feature type="domain" description="C2" evidence="16">
    <location>
        <begin position="143"/>
        <end position="277"/>
    </location>
</feature>
<dbReference type="GO" id="GO:0005789">
    <property type="term" value="C:endoplasmic reticulum membrane"/>
    <property type="evidence" value="ECO:0007669"/>
    <property type="project" value="UniProtKB-SubCell"/>
</dbReference>
<dbReference type="InterPro" id="IPR037752">
    <property type="entry name" value="C2C_KIAA1228"/>
</dbReference>
<reference evidence="18 19" key="1">
    <citation type="journal article" date="2010" name="PLoS Biol.">
        <title>Multi-platform next-generation sequencing of the domestic turkey (Meleagris gallopavo): genome assembly and analysis.</title>
        <authorList>
            <person name="Dalloul R.A."/>
            <person name="Long J.A."/>
            <person name="Zimin A.V."/>
            <person name="Aslam L."/>
            <person name="Beal K."/>
            <person name="Blomberg L.A."/>
            <person name="Bouffard P."/>
            <person name="Burt D.W."/>
            <person name="Crasta O."/>
            <person name="Crooijmans R.P."/>
            <person name="Cooper K."/>
            <person name="Coulombe R.A."/>
            <person name="De S."/>
            <person name="Delany M.E."/>
            <person name="Dodgson J.B."/>
            <person name="Dong J.J."/>
            <person name="Evans C."/>
            <person name="Frederickson K.M."/>
            <person name="Flicek P."/>
            <person name="Florea L."/>
            <person name="Folkerts O."/>
            <person name="Groenen M.A."/>
            <person name="Harkins T.T."/>
            <person name="Herrero J."/>
            <person name="Hoffmann S."/>
            <person name="Megens H.J."/>
            <person name="Jiang A."/>
            <person name="de Jong P."/>
            <person name="Kaiser P."/>
            <person name="Kim H."/>
            <person name="Kim K.W."/>
            <person name="Kim S."/>
            <person name="Langenberger D."/>
            <person name="Lee M.K."/>
            <person name="Lee T."/>
            <person name="Mane S."/>
            <person name="Marcais G."/>
            <person name="Marz M."/>
            <person name="McElroy A.P."/>
            <person name="Modise T."/>
            <person name="Nefedov M."/>
            <person name="Notredame C."/>
            <person name="Paton I.R."/>
            <person name="Payne W.S."/>
            <person name="Pertea G."/>
            <person name="Prickett D."/>
            <person name="Puiu D."/>
            <person name="Qioa D."/>
            <person name="Raineri E."/>
            <person name="Ruffier M."/>
            <person name="Salzberg S.L."/>
            <person name="Schatz M.C."/>
            <person name="Scheuring C."/>
            <person name="Schmidt C.J."/>
            <person name="Schroeder S."/>
            <person name="Searle S.M."/>
            <person name="Smith E.J."/>
            <person name="Smith J."/>
            <person name="Sonstegard T.S."/>
            <person name="Stadler P.F."/>
            <person name="Tafer H."/>
            <person name="Tu Z.J."/>
            <person name="Van Tassell C.P."/>
            <person name="Vilella A.J."/>
            <person name="Williams K.P."/>
            <person name="Yorke J.A."/>
            <person name="Zhang L."/>
            <person name="Zhang H.B."/>
            <person name="Zhang X."/>
            <person name="Zhang Y."/>
            <person name="Reed K.M."/>
        </authorList>
    </citation>
    <scope>NUCLEOTIDE SEQUENCE [LARGE SCALE GENOMIC DNA]</scope>
</reference>
<dbReference type="InterPro" id="IPR031468">
    <property type="entry name" value="SMP_LBD"/>
</dbReference>
<organism evidence="18 19">
    <name type="scientific">Meleagris gallopavo</name>
    <name type="common">Wild turkey</name>
    <dbReference type="NCBI Taxonomy" id="9103"/>
    <lineage>
        <taxon>Eukaryota</taxon>
        <taxon>Metazoa</taxon>
        <taxon>Chordata</taxon>
        <taxon>Craniata</taxon>
        <taxon>Vertebrata</taxon>
        <taxon>Euteleostomi</taxon>
        <taxon>Archelosauria</taxon>
        <taxon>Archosauria</taxon>
        <taxon>Dinosauria</taxon>
        <taxon>Saurischia</taxon>
        <taxon>Theropoda</taxon>
        <taxon>Coelurosauria</taxon>
        <taxon>Aves</taxon>
        <taxon>Neognathae</taxon>
        <taxon>Galloanserae</taxon>
        <taxon>Galliformes</taxon>
        <taxon>Phasianidae</taxon>
        <taxon>Meleagridinae</taxon>
        <taxon>Meleagris</taxon>
    </lineage>
</organism>
<feature type="domain" description="C2" evidence="16">
    <location>
        <begin position="520"/>
        <end position="642"/>
    </location>
</feature>
<dbReference type="InterPro" id="IPR051634">
    <property type="entry name" value="Extended_Synaptotagmin"/>
</dbReference>
<evidence type="ECO:0000256" key="11">
    <source>
        <dbReference type="ARBA" id="ARBA00022989"/>
    </source>
</evidence>
<evidence type="ECO:0000256" key="3">
    <source>
        <dbReference type="ARBA" id="ARBA00005867"/>
    </source>
</evidence>
<feature type="compositionally biased region" description="Basic and acidic residues" evidence="15">
    <location>
        <begin position="388"/>
        <end position="397"/>
    </location>
</feature>
<name>A0A803Y576_MELGA</name>
<reference evidence="18" key="3">
    <citation type="submission" date="2025-09" db="UniProtKB">
        <authorList>
            <consortium name="Ensembl"/>
        </authorList>
    </citation>
    <scope>IDENTIFICATION</scope>
</reference>
<dbReference type="GO" id="GO:0006869">
    <property type="term" value="P:lipid transport"/>
    <property type="evidence" value="ECO:0007669"/>
    <property type="project" value="UniProtKB-KW"/>
</dbReference>
<dbReference type="GO" id="GO:0005886">
    <property type="term" value="C:plasma membrane"/>
    <property type="evidence" value="ECO:0007669"/>
    <property type="project" value="UniProtKB-SubCell"/>
</dbReference>
<dbReference type="Pfam" id="PF17047">
    <property type="entry name" value="SMP_LBD"/>
    <property type="match status" value="1"/>
</dbReference>
<dbReference type="PANTHER" id="PTHR45761:SF2">
    <property type="entry name" value="EXTENDED SYNAPTOTAGMIN-2"/>
    <property type="match status" value="1"/>
</dbReference>
<dbReference type="InterPro" id="IPR035892">
    <property type="entry name" value="C2_domain_sf"/>
</dbReference>
<dbReference type="GO" id="GO:0061817">
    <property type="term" value="P:endoplasmic reticulum-plasma membrane tethering"/>
    <property type="evidence" value="ECO:0007669"/>
    <property type="project" value="InterPro"/>
</dbReference>
<gene>
    <name evidence="18" type="primary">ESYT2</name>
</gene>